<reference evidence="3 4" key="1">
    <citation type="journal article" date="2020" name="Biotechnol. Biofuels">
        <title>New insights from the biogas microbiome by comprehensive genome-resolved metagenomics of nearly 1600 species originating from multiple anaerobic digesters.</title>
        <authorList>
            <person name="Campanaro S."/>
            <person name="Treu L."/>
            <person name="Rodriguez-R L.M."/>
            <person name="Kovalovszki A."/>
            <person name="Ziels R.M."/>
            <person name="Maus I."/>
            <person name="Zhu X."/>
            <person name="Kougias P.G."/>
            <person name="Basile A."/>
            <person name="Luo G."/>
            <person name="Schluter A."/>
            <person name="Konstantinidis K.T."/>
            <person name="Angelidaki I."/>
        </authorList>
    </citation>
    <scope>NUCLEOTIDE SEQUENCE [LARGE SCALE GENOMIC DNA]</scope>
    <source>
        <strain evidence="3">AS19jrsBPTG_9</strain>
    </source>
</reference>
<keyword evidence="1" id="KW-0472">Membrane</keyword>
<evidence type="ECO:0000256" key="2">
    <source>
        <dbReference type="SAM" id="SignalP"/>
    </source>
</evidence>
<evidence type="ECO:0008006" key="5">
    <source>
        <dbReference type="Google" id="ProtNLM"/>
    </source>
</evidence>
<gene>
    <name evidence="3" type="ORF">GX888_02690</name>
</gene>
<dbReference type="AlphaFoldDB" id="A0A847VDK9"/>
<feature type="transmembrane region" description="Helical" evidence="1">
    <location>
        <begin position="90"/>
        <end position="111"/>
    </location>
</feature>
<feature type="transmembrane region" description="Helical" evidence="1">
    <location>
        <begin position="53"/>
        <end position="78"/>
    </location>
</feature>
<dbReference type="InterPro" id="IPR043993">
    <property type="entry name" value="T4SS_pilin"/>
</dbReference>
<sequence length="123" mass="13133">MKKPFLKILGTGMFLMNTYSLAQAQTADDPLSWIPVGGSTKPVEQIVLDALNWFLALGALAAVVVLIVAGIMYITASGDEAKIGKATKTLTFAIIGLVVCFIAVMLVNFVLKNFLSVEKNLGQ</sequence>
<dbReference type="Pfam" id="PF18895">
    <property type="entry name" value="T4SS_pilin"/>
    <property type="match status" value="1"/>
</dbReference>
<feature type="signal peptide" evidence="2">
    <location>
        <begin position="1"/>
        <end position="24"/>
    </location>
</feature>
<dbReference type="EMBL" id="JAAZIL010000065">
    <property type="protein sequence ID" value="NLZ24623.1"/>
    <property type="molecule type" value="Genomic_DNA"/>
</dbReference>
<evidence type="ECO:0000313" key="4">
    <source>
        <dbReference type="Proteomes" id="UP000564033"/>
    </source>
</evidence>
<proteinExistence type="predicted"/>
<comment type="caution">
    <text evidence="3">The sequence shown here is derived from an EMBL/GenBank/DDBJ whole genome shotgun (WGS) entry which is preliminary data.</text>
</comment>
<keyword evidence="1" id="KW-0812">Transmembrane</keyword>
<protein>
    <recommendedName>
        <fullName evidence="5">DUF4134 domain-containing protein</fullName>
    </recommendedName>
</protein>
<evidence type="ECO:0000256" key="1">
    <source>
        <dbReference type="SAM" id="Phobius"/>
    </source>
</evidence>
<dbReference type="Proteomes" id="UP000564033">
    <property type="component" value="Unassembled WGS sequence"/>
</dbReference>
<feature type="chain" id="PRO_5032408145" description="DUF4134 domain-containing protein" evidence="2">
    <location>
        <begin position="25"/>
        <end position="123"/>
    </location>
</feature>
<keyword evidence="1" id="KW-1133">Transmembrane helix</keyword>
<evidence type="ECO:0000313" key="3">
    <source>
        <dbReference type="EMBL" id="NLZ24623.1"/>
    </source>
</evidence>
<name>A0A847VDK9_9BACT</name>
<accession>A0A847VDK9</accession>
<organism evidence="3 4">
    <name type="scientific">Candidatus Dojkabacteria bacterium</name>
    <dbReference type="NCBI Taxonomy" id="2099670"/>
    <lineage>
        <taxon>Bacteria</taxon>
        <taxon>Candidatus Dojkabacteria</taxon>
    </lineage>
</organism>
<keyword evidence="2" id="KW-0732">Signal</keyword>